<dbReference type="PANTHER" id="PTHR30258:SF1">
    <property type="entry name" value="PROTEIN TRANSPORT PROTEIN HOFB HOMOLOG"/>
    <property type="match status" value="1"/>
</dbReference>
<dbReference type="InterPro" id="IPR027417">
    <property type="entry name" value="P-loop_NTPase"/>
</dbReference>
<dbReference type="RefSeq" id="WP_232710326.1">
    <property type="nucleotide sequence ID" value="NZ_CP018799.1"/>
</dbReference>
<name>A0A2K8L4A5_MARES</name>
<keyword evidence="3" id="KW-0067">ATP-binding</keyword>
<dbReference type="GO" id="GO:0016887">
    <property type="term" value="F:ATP hydrolysis activity"/>
    <property type="evidence" value="ECO:0007669"/>
    <property type="project" value="TreeGrafter"/>
</dbReference>
<dbReference type="EMBL" id="CP018799">
    <property type="protein sequence ID" value="ATX79066.1"/>
    <property type="molecule type" value="Genomic_DNA"/>
</dbReference>
<evidence type="ECO:0000256" key="2">
    <source>
        <dbReference type="ARBA" id="ARBA00022741"/>
    </source>
</evidence>
<dbReference type="KEGG" id="maes:Ga0123461_0640"/>
<dbReference type="SUPFAM" id="SSF52540">
    <property type="entry name" value="P-loop containing nucleoside triphosphate hydrolases"/>
    <property type="match status" value="1"/>
</dbReference>
<dbReference type="GO" id="GO:0005524">
    <property type="term" value="F:ATP binding"/>
    <property type="evidence" value="ECO:0007669"/>
    <property type="project" value="UniProtKB-KW"/>
</dbReference>
<dbReference type="InterPro" id="IPR001482">
    <property type="entry name" value="T2SS/T4SS_dom"/>
</dbReference>
<keyword evidence="2" id="KW-0547">Nucleotide-binding</keyword>
<accession>A0A2K8L4A5</accession>
<sequence>MNTNKLKGRYLEVTVKLMNGEGLDGYLLGFSPIMKKLLFFLEAGKAEEGRKLNAKDIVYIGFKSAKTGIADRPSKLLHMDELKVVTMTSESFSVLAQAPATHAPGFFAIGKDNDFPFERIFFYSHGVRLQESPERLGDLLVDQDIISAKDIEVALELQTQALLPLGTILKGHGKLKDEDMDQFLSEQRSRDMRLGDLLVDQDLVTTEDIDQALEEQAESQKDSKVEVPLGHILLNKGKVKDVDIDSALLIQSRRRMRLGELLIEAKLITEQDLQYALEEQKVRGQRIGEVLLSTEIITEDQLLEALAKKFRLPTLNLDEYEINPMASVEVGRATIEKYRIVPIDTDKRSLTIALADPMGLEAFDGISFTTGKKVHEVLVKTSQLNSHLEKLLQEEIMEDDLACEFLHHEDLEEEEPFNEMQIAQSAEDAPIVRLVNRIIRNGLSKKVSDIHILPQAKKITVAYRKNGELIAENALDKSLHRQISARIKILSDMDISEQRLPQDGRLLLREGKHTYEFRVSCIPNTFGESLVLRVLSKDVAVDLDTLGLREPDMKQLSLMSRKPFGLILVTGPTGSGKSTTLFAVLKSISHLPAHILTIEDPVESEIPGANQIQVHQKIGMTFARILRNVLRHDPDIIMIGEMRDTETAEIGIEAALTGHLMFSTLHTNSAVDTIIRLNDLGIPNYLIAPALLGIISQNLLKKLCPDCRRPIDKSDPSFTMIRDLGLEVPENLYEKVGCDKCEQSGYVGRVMLYEFLVVNDKIRQAIHTGKSGGELQEIAVANGLQPKSLHALKMAADGEIDHHDFIYSLM</sequence>
<evidence type="ECO:0000256" key="3">
    <source>
        <dbReference type="ARBA" id="ARBA00022840"/>
    </source>
</evidence>
<dbReference type="InterPro" id="IPR007831">
    <property type="entry name" value="T2SS_GspE_N"/>
</dbReference>
<dbReference type="Gene3D" id="3.30.300.160">
    <property type="entry name" value="Type II secretion system, protein E, N-terminal domain"/>
    <property type="match status" value="1"/>
</dbReference>
<gene>
    <name evidence="5" type="ORF">Ga0123461_0640</name>
</gene>
<dbReference type="PROSITE" id="PS00662">
    <property type="entry name" value="T2SP_E"/>
    <property type="match status" value="1"/>
</dbReference>
<evidence type="ECO:0000256" key="1">
    <source>
        <dbReference type="ARBA" id="ARBA00006611"/>
    </source>
</evidence>
<dbReference type="SUPFAM" id="SSF160246">
    <property type="entry name" value="EspE N-terminal domain-like"/>
    <property type="match status" value="3"/>
</dbReference>
<dbReference type="Gene3D" id="3.30.450.90">
    <property type="match status" value="1"/>
</dbReference>
<dbReference type="Pfam" id="PF00437">
    <property type="entry name" value="T2SSE"/>
    <property type="match status" value="1"/>
</dbReference>
<dbReference type="CDD" id="cd01129">
    <property type="entry name" value="PulE-GspE-like"/>
    <property type="match status" value="1"/>
</dbReference>
<dbReference type="Pfam" id="PF05157">
    <property type="entry name" value="MshEN"/>
    <property type="match status" value="1"/>
</dbReference>
<dbReference type="Proteomes" id="UP000231701">
    <property type="component" value="Chromosome"/>
</dbReference>
<organism evidence="5 6">
    <name type="scientific">Mariprofundus aestuarium</name>
    <dbReference type="NCBI Taxonomy" id="1921086"/>
    <lineage>
        <taxon>Bacteria</taxon>
        <taxon>Pseudomonadati</taxon>
        <taxon>Pseudomonadota</taxon>
        <taxon>Candidatius Mariprofundia</taxon>
        <taxon>Mariprofundales</taxon>
        <taxon>Mariprofundaceae</taxon>
        <taxon>Mariprofundus</taxon>
    </lineage>
</organism>
<reference evidence="5 6" key="1">
    <citation type="submission" date="2016-12" db="EMBL/GenBank/DDBJ databases">
        <title>Isolation and genomic insights into novel planktonic Zetaproteobacteria from stratified waters of the Chesapeake Bay.</title>
        <authorList>
            <person name="McAllister S.M."/>
            <person name="Kato S."/>
            <person name="Chan C.S."/>
            <person name="Chiu B.K."/>
            <person name="Field E.K."/>
        </authorList>
    </citation>
    <scope>NUCLEOTIDE SEQUENCE [LARGE SCALE GENOMIC DNA]</scope>
    <source>
        <strain evidence="5 6">CP-5</strain>
    </source>
</reference>
<dbReference type="AlphaFoldDB" id="A0A2K8L4A5"/>
<evidence type="ECO:0000313" key="6">
    <source>
        <dbReference type="Proteomes" id="UP000231701"/>
    </source>
</evidence>
<feature type="domain" description="Bacterial type II secretion system protein E" evidence="4">
    <location>
        <begin position="630"/>
        <end position="644"/>
    </location>
</feature>
<dbReference type="GO" id="GO:0005886">
    <property type="term" value="C:plasma membrane"/>
    <property type="evidence" value="ECO:0007669"/>
    <property type="project" value="TreeGrafter"/>
</dbReference>
<dbReference type="InterPro" id="IPR037257">
    <property type="entry name" value="T2SS_E_N_sf"/>
</dbReference>
<protein>
    <submittedName>
        <fullName evidence="5">Type II secretory pathway ATPase GspE/PulE or T4P pilus assembly pathway ATPase PilB</fullName>
    </submittedName>
</protein>
<comment type="similarity">
    <text evidence="1">Belongs to the GSP E family.</text>
</comment>
<proteinExistence type="inferred from homology"/>
<dbReference type="Gene3D" id="3.40.50.300">
    <property type="entry name" value="P-loop containing nucleotide triphosphate hydrolases"/>
    <property type="match status" value="1"/>
</dbReference>
<evidence type="ECO:0000259" key="4">
    <source>
        <dbReference type="PROSITE" id="PS00662"/>
    </source>
</evidence>
<keyword evidence="6" id="KW-1185">Reference proteome</keyword>
<evidence type="ECO:0000313" key="5">
    <source>
        <dbReference type="EMBL" id="ATX79066.1"/>
    </source>
</evidence>
<dbReference type="PANTHER" id="PTHR30258">
    <property type="entry name" value="TYPE II SECRETION SYSTEM PROTEIN GSPE-RELATED"/>
    <property type="match status" value="1"/>
</dbReference>